<gene>
    <name evidence="10" type="ORF">C1O12_20635</name>
    <name evidence="11" type="ORF">DL189_18285</name>
</gene>
<dbReference type="EMBL" id="PNXT01000002">
    <property type="protein sequence ID" value="PTX81863.1"/>
    <property type="molecule type" value="Genomic_DNA"/>
</dbReference>
<protein>
    <submittedName>
        <fullName evidence="10">Molecular chaperone</fullName>
    </submittedName>
</protein>
<dbReference type="Proteomes" id="UP000244004">
    <property type="component" value="Unassembled WGS sequence"/>
</dbReference>
<sequence length="234" mass="26226">MMRISLLLLWMLVSWPCAAGIIASATRVIFHEGEAQQSLMLVNTNPWPVVVQTWVDDGDINREPGSVKTPFVAVPPLFRLEPKGVQGLRIMHNKARMPTDRESAFWLNIYEIPPTGSVATQQQSMVLTMNTQMKIFWRPASLNNPESAWARLTFHREGSVLVCHNDSPYFVSFAGINFKAGEKLYPVTQLPDMMVAPFGEKRYAFAANAPFSGQVQGELIDDNGNSAVYNWPVK</sequence>
<feature type="domain" description="Pili assembly chaperone N-terminal" evidence="8">
    <location>
        <begin position="21"/>
        <end position="142"/>
    </location>
</feature>
<evidence type="ECO:0000256" key="1">
    <source>
        <dbReference type="ARBA" id="ARBA00004418"/>
    </source>
</evidence>
<dbReference type="Proteomes" id="UP000246375">
    <property type="component" value="Unassembled WGS sequence"/>
</dbReference>
<dbReference type="Pfam" id="PF02753">
    <property type="entry name" value="PapD_C"/>
    <property type="match status" value="1"/>
</dbReference>
<feature type="chain" id="PRO_5039971320" evidence="7">
    <location>
        <begin position="20"/>
        <end position="234"/>
    </location>
</feature>
<evidence type="ECO:0000259" key="8">
    <source>
        <dbReference type="Pfam" id="PF00345"/>
    </source>
</evidence>
<accession>A0A155DVQ9</accession>
<keyword evidence="5 6" id="KW-0143">Chaperone</keyword>
<dbReference type="InterPro" id="IPR013783">
    <property type="entry name" value="Ig-like_fold"/>
</dbReference>
<name>A0A155DVQ9_9ENTR</name>
<dbReference type="SUPFAM" id="SSF49584">
    <property type="entry name" value="Periplasmic chaperone C-domain"/>
    <property type="match status" value="1"/>
</dbReference>
<dbReference type="InterPro" id="IPR008962">
    <property type="entry name" value="PapD-like_sf"/>
</dbReference>
<evidence type="ECO:0000313" key="12">
    <source>
        <dbReference type="Proteomes" id="UP000244004"/>
    </source>
</evidence>
<dbReference type="InterPro" id="IPR001829">
    <property type="entry name" value="Pili_assmbl_chaperone_bac"/>
</dbReference>
<evidence type="ECO:0000256" key="3">
    <source>
        <dbReference type="ARBA" id="ARBA00022729"/>
    </source>
</evidence>
<dbReference type="InterPro" id="IPR018046">
    <property type="entry name" value="Pili_assmbl_chaperone_CS"/>
</dbReference>
<dbReference type="PRINTS" id="PR00969">
    <property type="entry name" value="CHAPERONPILI"/>
</dbReference>
<proteinExistence type="inferred from homology"/>
<evidence type="ECO:0000256" key="7">
    <source>
        <dbReference type="SAM" id="SignalP"/>
    </source>
</evidence>
<dbReference type="InterPro" id="IPR050643">
    <property type="entry name" value="Periplasmic_pilus_chap"/>
</dbReference>
<evidence type="ECO:0000259" key="9">
    <source>
        <dbReference type="Pfam" id="PF02753"/>
    </source>
</evidence>
<evidence type="ECO:0000313" key="10">
    <source>
        <dbReference type="EMBL" id="PTX81863.1"/>
    </source>
</evidence>
<dbReference type="PANTHER" id="PTHR30251:SF7">
    <property type="entry name" value="FIMBRIAE CHAPARONE"/>
    <property type="match status" value="1"/>
</dbReference>
<reference evidence="11 13" key="2">
    <citation type="submission" date="2018-05" db="EMBL/GenBank/DDBJ databases">
        <title>Evaluation of testing and processing parameters for the GenePOC Carba assay.</title>
        <authorList>
            <person name="Walsh T.R."/>
        </authorList>
    </citation>
    <scope>NUCLEOTIDE SEQUENCE [LARGE SCALE GENOMIC DNA]</scope>
    <source>
        <strain evidence="11 13">PECIMP</strain>
    </source>
</reference>
<dbReference type="GO" id="GO:0071555">
    <property type="term" value="P:cell wall organization"/>
    <property type="evidence" value="ECO:0007669"/>
    <property type="project" value="InterPro"/>
</dbReference>
<dbReference type="AlphaFoldDB" id="A0A155DVQ9"/>
<feature type="signal peptide" evidence="7">
    <location>
        <begin position="1"/>
        <end position="19"/>
    </location>
</feature>
<evidence type="ECO:0000313" key="11">
    <source>
        <dbReference type="EMBL" id="PXB38725.1"/>
    </source>
</evidence>
<dbReference type="Gene3D" id="2.60.40.10">
    <property type="entry name" value="Immunoglobulins"/>
    <property type="match status" value="2"/>
</dbReference>
<comment type="subcellular location">
    <subcellularLocation>
        <location evidence="1 6">Periplasm</location>
    </subcellularLocation>
</comment>
<dbReference type="PROSITE" id="PS00635">
    <property type="entry name" value="PILI_CHAPERONE"/>
    <property type="match status" value="1"/>
</dbReference>
<comment type="similarity">
    <text evidence="2 6">Belongs to the periplasmic pilus chaperone family.</text>
</comment>
<keyword evidence="3 7" id="KW-0732">Signal</keyword>
<evidence type="ECO:0000256" key="2">
    <source>
        <dbReference type="ARBA" id="ARBA00007399"/>
    </source>
</evidence>
<dbReference type="Pfam" id="PF00345">
    <property type="entry name" value="PapD_N"/>
    <property type="match status" value="1"/>
</dbReference>
<dbReference type="PANTHER" id="PTHR30251">
    <property type="entry name" value="PILUS ASSEMBLY CHAPERONE"/>
    <property type="match status" value="1"/>
</dbReference>
<evidence type="ECO:0000256" key="4">
    <source>
        <dbReference type="ARBA" id="ARBA00022764"/>
    </source>
</evidence>
<dbReference type="InterPro" id="IPR016147">
    <property type="entry name" value="Pili_assmbl_chaperone_N"/>
</dbReference>
<evidence type="ECO:0000256" key="6">
    <source>
        <dbReference type="RuleBase" id="RU003918"/>
    </source>
</evidence>
<dbReference type="InterPro" id="IPR036316">
    <property type="entry name" value="Pili_assmbl_chap_C_dom_sf"/>
</dbReference>
<dbReference type="RefSeq" id="WP_022649825.1">
    <property type="nucleotide sequence ID" value="NZ_AP025764.1"/>
</dbReference>
<keyword evidence="4" id="KW-0574">Periplasm</keyword>
<evidence type="ECO:0000256" key="5">
    <source>
        <dbReference type="ARBA" id="ARBA00023186"/>
    </source>
</evidence>
<dbReference type="EMBL" id="QHMI01000016">
    <property type="protein sequence ID" value="PXB38725.1"/>
    <property type="molecule type" value="Genomic_DNA"/>
</dbReference>
<dbReference type="GO" id="GO:0030288">
    <property type="term" value="C:outer membrane-bounded periplasmic space"/>
    <property type="evidence" value="ECO:0007669"/>
    <property type="project" value="InterPro"/>
</dbReference>
<dbReference type="GeneID" id="99708140"/>
<comment type="caution">
    <text evidence="10">The sequence shown here is derived from an EMBL/GenBank/DDBJ whole genome shotgun (WGS) entry which is preliminary data.</text>
</comment>
<dbReference type="SUPFAM" id="SSF49354">
    <property type="entry name" value="PapD-like"/>
    <property type="match status" value="1"/>
</dbReference>
<reference evidence="10 12" key="1">
    <citation type="submission" date="2018-01" db="EMBL/GenBank/DDBJ databases">
        <title>Geographic spread and resistance mechanisms of dominant carbapenem-resistant Enterobacter cloacae complex clones ST171 and ST78.</title>
        <authorList>
            <person name="Gomez-Simmonds A."/>
            <person name="Annavajhala M.K."/>
            <person name="Wang Z."/>
            <person name="Macesic N."/>
            <person name="Hu Y."/>
            <person name="Giddins M.J."/>
            <person name="O'Malley A."/>
            <person name="Toussaint N.C."/>
            <person name="Whittier S."/>
            <person name="Torres V.J."/>
            <person name="Uhlemann A.-C."/>
        </authorList>
    </citation>
    <scope>NUCLEOTIDE SEQUENCE [LARGE SCALE GENOMIC DNA]</scope>
    <source>
        <strain evidence="10 12">78</strain>
    </source>
</reference>
<organism evidence="10 12">
    <name type="scientific">Enterobacter hormaechei</name>
    <dbReference type="NCBI Taxonomy" id="158836"/>
    <lineage>
        <taxon>Bacteria</taxon>
        <taxon>Pseudomonadati</taxon>
        <taxon>Pseudomonadota</taxon>
        <taxon>Gammaproteobacteria</taxon>
        <taxon>Enterobacterales</taxon>
        <taxon>Enterobacteriaceae</taxon>
        <taxon>Enterobacter</taxon>
        <taxon>Enterobacter cloacae complex</taxon>
    </lineage>
</organism>
<dbReference type="InterPro" id="IPR016148">
    <property type="entry name" value="Pili_assmbl_chaperone_C"/>
</dbReference>
<evidence type="ECO:0000313" key="13">
    <source>
        <dbReference type="Proteomes" id="UP000246375"/>
    </source>
</evidence>
<feature type="domain" description="Pili assembly chaperone C-terminal" evidence="9">
    <location>
        <begin position="164"/>
        <end position="225"/>
    </location>
</feature>
<accession>A0A431SG90</accession>